<dbReference type="AlphaFoldDB" id="A0A6M3KG06"/>
<protein>
    <submittedName>
        <fullName evidence="1">Uncharacterized protein</fullName>
    </submittedName>
</protein>
<gene>
    <name evidence="1" type="ORF">MM415A00692_0003</name>
</gene>
<reference evidence="1" key="1">
    <citation type="submission" date="2020-03" db="EMBL/GenBank/DDBJ databases">
        <title>The deep terrestrial virosphere.</title>
        <authorList>
            <person name="Holmfeldt K."/>
            <person name="Nilsson E."/>
            <person name="Simone D."/>
            <person name="Lopez-Fernandez M."/>
            <person name="Wu X."/>
            <person name="de Brujin I."/>
            <person name="Lundin D."/>
            <person name="Andersson A."/>
            <person name="Bertilsson S."/>
            <person name="Dopson M."/>
        </authorList>
    </citation>
    <scope>NUCLEOTIDE SEQUENCE</scope>
    <source>
        <strain evidence="1">MM415A00692</strain>
    </source>
</reference>
<evidence type="ECO:0000313" key="1">
    <source>
        <dbReference type="EMBL" id="QJA80584.1"/>
    </source>
</evidence>
<organism evidence="1">
    <name type="scientific">viral metagenome</name>
    <dbReference type="NCBI Taxonomy" id="1070528"/>
    <lineage>
        <taxon>unclassified sequences</taxon>
        <taxon>metagenomes</taxon>
        <taxon>organismal metagenomes</taxon>
    </lineage>
</organism>
<proteinExistence type="predicted"/>
<accession>A0A6M3KG06</accession>
<sequence length="79" mass="9062">MKEYTAKIDGKNVIVYQLIDSDYQPFIMFKSTESFIKWVSEITQQAIAMAEFTGELNGIVAEMFKPTEVPDVFLKAFND</sequence>
<name>A0A6M3KG06_9ZZZZ</name>
<dbReference type="EMBL" id="MT142428">
    <property type="protein sequence ID" value="QJA80584.1"/>
    <property type="molecule type" value="Genomic_DNA"/>
</dbReference>